<dbReference type="STRING" id="1611254.A0A2G5UB48"/>
<dbReference type="Pfam" id="PF08277">
    <property type="entry name" value="PAN_3"/>
    <property type="match status" value="1"/>
</dbReference>
<gene>
    <name evidence="3" type="primary">Cnig_chr_IV.g15649</name>
    <name evidence="3" type="ORF">B9Z55_015649</name>
</gene>
<evidence type="ECO:0000313" key="4">
    <source>
        <dbReference type="Proteomes" id="UP000230233"/>
    </source>
</evidence>
<dbReference type="EMBL" id="PDUG01000004">
    <property type="protein sequence ID" value="PIC36778.1"/>
    <property type="molecule type" value="Genomic_DNA"/>
</dbReference>
<comment type="caution">
    <text evidence="3">The sequence shown here is derived from an EMBL/GenBank/DDBJ whole genome shotgun (WGS) entry which is preliminary data.</text>
</comment>
<accession>A0A2G5UB48</accession>
<name>A0A2G5UB48_9PELO</name>
<evidence type="ECO:0000256" key="1">
    <source>
        <dbReference type="SAM" id="SignalP"/>
    </source>
</evidence>
<feature type="chain" id="PRO_5013545818" description="PAN-3 domain-containing protein" evidence="1">
    <location>
        <begin position="18"/>
        <end position="280"/>
    </location>
</feature>
<evidence type="ECO:0000313" key="3">
    <source>
        <dbReference type="EMBL" id="PIC36778.1"/>
    </source>
</evidence>
<organism evidence="3 4">
    <name type="scientific">Caenorhabditis nigoni</name>
    <dbReference type="NCBI Taxonomy" id="1611254"/>
    <lineage>
        <taxon>Eukaryota</taxon>
        <taxon>Metazoa</taxon>
        <taxon>Ecdysozoa</taxon>
        <taxon>Nematoda</taxon>
        <taxon>Chromadorea</taxon>
        <taxon>Rhabditida</taxon>
        <taxon>Rhabditina</taxon>
        <taxon>Rhabditomorpha</taxon>
        <taxon>Rhabditoidea</taxon>
        <taxon>Rhabditidae</taxon>
        <taxon>Peloderinae</taxon>
        <taxon>Caenorhabditis</taxon>
    </lineage>
</organism>
<dbReference type="InterPro" id="IPR006583">
    <property type="entry name" value="PAN-3_domain"/>
</dbReference>
<keyword evidence="4" id="KW-1185">Reference proteome</keyword>
<keyword evidence="1" id="KW-0732">Signal</keyword>
<reference evidence="4" key="1">
    <citation type="submission" date="2017-10" db="EMBL/GenBank/DDBJ databases">
        <title>Rapid genome shrinkage in a self-fertile nematode reveals novel sperm competition proteins.</title>
        <authorList>
            <person name="Yin D."/>
            <person name="Schwarz E.M."/>
            <person name="Thomas C.G."/>
            <person name="Felde R.L."/>
            <person name="Korf I.F."/>
            <person name="Cutter A.D."/>
            <person name="Schartner C.M."/>
            <person name="Ralston E.J."/>
            <person name="Meyer B.J."/>
            <person name="Haag E.S."/>
        </authorList>
    </citation>
    <scope>NUCLEOTIDE SEQUENCE [LARGE SCALE GENOMIC DNA]</scope>
    <source>
        <strain evidence="4">JU1422</strain>
    </source>
</reference>
<dbReference type="Proteomes" id="UP000230233">
    <property type="component" value="Chromosome IV"/>
</dbReference>
<dbReference type="AlphaFoldDB" id="A0A2G5UB48"/>
<dbReference type="InterPro" id="IPR016187">
    <property type="entry name" value="CTDL_fold"/>
</dbReference>
<dbReference type="InterPro" id="IPR016186">
    <property type="entry name" value="C-type_lectin-like/link_sf"/>
</dbReference>
<dbReference type="PANTHER" id="PTHR47629:SF13">
    <property type="entry name" value="CW DOMAIN-CONTAINING PROTEIN-RELATED"/>
    <property type="match status" value="1"/>
</dbReference>
<dbReference type="Gene3D" id="3.10.100.10">
    <property type="entry name" value="Mannose-Binding Protein A, subunit A"/>
    <property type="match status" value="1"/>
</dbReference>
<dbReference type="SUPFAM" id="SSF56436">
    <property type="entry name" value="C-type lectin-like"/>
    <property type="match status" value="1"/>
</dbReference>
<protein>
    <recommendedName>
        <fullName evidence="2">PAN-3 domain-containing protein</fullName>
    </recommendedName>
</protein>
<dbReference type="SMART" id="SM00605">
    <property type="entry name" value="CW"/>
    <property type="match status" value="1"/>
</dbReference>
<proteinExistence type="predicted"/>
<sequence length="280" mass="31127">MKPLLLILLLLIPQSLAIMKMIQIFGKVAYGNFPGTFSRSSKCASECFNLNDCILSWRPSNESCYHYSYLDQPETITVVETGREENSVVAFKTIITGTTCPISYTDMEFKMTIPSDDTYSWKKTGNSWSLNGCRDGWTQFDRTNGISVCMKAFEVTYLKRQDAPSWCSTQKNATMIGMASVEESQWVHDQLHSTYNYYGYWVDGTLTCLPTCDFSTLNYTDGFTTGSAALTTTNFHMGEGGYQSMYLAVATLSHVKPATMLPSSGNSPAGGIVCGYQLKN</sequence>
<dbReference type="PANTHER" id="PTHR47629">
    <property type="entry name" value="C-TYPE LECTIN-RELATED"/>
    <property type="match status" value="1"/>
</dbReference>
<dbReference type="OrthoDB" id="5874563at2759"/>
<feature type="signal peptide" evidence="1">
    <location>
        <begin position="1"/>
        <end position="17"/>
    </location>
</feature>
<evidence type="ECO:0000259" key="2">
    <source>
        <dbReference type="SMART" id="SM00605"/>
    </source>
</evidence>
<feature type="domain" description="PAN-3" evidence="2">
    <location>
        <begin position="2"/>
        <end position="130"/>
    </location>
</feature>